<gene>
    <name evidence="1" type="ORF">KNN_04975</name>
</gene>
<proteinExistence type="predicted"/>
<sequence>MNLKCSQCGKYGNHNGICKECFEKILVRNGEKEGDGRLDIDKVITQLMEAAVSCNRMAEEYGEGDLADLETLGFYKGKSEAFQGAALLLAELQLEDTLANLK</sequence>
<organism evidence="1 2">
    <name type="scientific">Bacillus thuringiensis subsp. tolworthi</name>
    <dbReference type="NCBI Taxonomy" id="1442"/>
    <lineage>
        <taxon>Bacteria</taxon>
        <taxon>Bacillati</taxon>
        <taxon>Bacillota</taxon>
        <taxon>Bacilli</taxon>
        <taxon>Bacillales</taxon>
        <taxon>Bacillaceae</taxon>
        <taxon>Bacillus</taxon>
        <taxon>Bacillus cereus group</taxon>
    </lineage>
</organism>
<name>A0A9W4A138_BACTO</name>
<dbReference type="RefSeq" id="WP_042597319.1">
    <property type="nucleotide sequence ID" value="NZ_AP014864.1"/>
</dbReference>
<evidence type="ECO:0000313" key="2">
    <source>
        <dbReference type="Proteomes" id="UP000055316"/>
    </source>
</evidence>
<dbReference type="AlphaFoldDB" id="A0A9W4A138"/>
<dbReference type="EMBL" id="AP014864">
    <property type="protein sequence ID" value="BAR85818.1"/>
    <property type="molecule type" value="Genomic_DNA"/>
</dbReference>
<accession>A0A9W4A138</accession>
<dbReference type="Proteomes" id="UP000055316">
    <property type="component" value="Chromosome"/>
</dbReference>
<protein>
    <submittedName>
        <fullName evidence="1">Uncharacterized protein</fullName>
    </submittedName>
</protein>
<reference evidence="1 2" key="1">
    <citation type="submission" date="2015-05" db="EMBL/GenBank/DDBJ databases">
        <title>Whole genome sequence of Bacillus thuringiensis serovar tolworthi Pasteur Institute Standard strain.</title>
        <authorList>
            <person name="Kanda K."/>
            <person name="Nakashima K."/>
            <person name="Nagano Y."/>
        </authorList>
    </citation>
    <scope>NUCLEOTIDE SEQUENCE [LARGE SCALE GENOMIC DNA]</scope>
    <source>
        <strain evidence="1 2">Pasteur Institute Standard strain</strain>
    </source>
</reference>
<evidence type="ECO:0000313" key="1">
    <source>
        <dbReference type="EMBL" id="BAR85818.1"/>
    </source>
</evidence>